<dbReference type="GO" id="GO:0032366">
    <property type="term" value="P:intracellular sterol transport"/>
    <property type="evidence" value="ECO:0007669"/>
    <property type="project" value="TreeGrafter"/>
</dbReference>
<dbReference type="HOGENOM" id="CLU_909412_0_0_1"/>
<organism evidence="3 4">
    <name type="scientific">Nematocida ausubeli (strain ATCC PRA-371 / ERTm2)</name>
    <name type="common">Nematode killer fungus</name>
    <dbReference type="NCBI Taxonomy" id="1913371"/>
    <lineage>
        <taxon>Eukaryota</taxon>
        <taxon>Fungi</taxon>
        <taxon>Fungi incertae sedis</taxon>
        <taxon>Microsporidia</taxon>
        <taxon>Nematocida</taxon>
    </lineage>
</organism>
<dbReference type="EMBL" id="AKIJ01000004">
    <property type="protein sequence ID" value="KFG25868.1"/>
    <property type="molecule type" value="Genomic_DNA"/>
</dbReference>
<protein>
    <recommendedName>
        <fullName evidence="2">GRAM domain-containing protein</fullName>
    </recommendedName>
</protein>
<dbReference type="Pfam" id="PF02893">
    <property type="entry name" value="GRAM"/>
    <property type="match status" value="1"/>
</dbReference>
<proteinExistence type="predicted"/>
<dbReference type="InterPro" id="IPR004182">
    <property type="entry name" value="GRAM"/>
</dbReference>
<keyword evidence="1" id="KW-0472">Membrane</keyword>
<dbReference type="GeneID" id="77676829"/>
<dbReference type="InterPro" id="IPR051482">
    <property type="entry name" value="Cholesterol_transport"/>
</dbReference>
<reference evidence="3 4" key="1">
    <citation type="journal article" date="2014" name="Genome Announc.">
        <title>Genome Sequence of the Microsporidian Species Nematocida sp1 Strain ERTm6 (ATCC PRA-372).</title>
        <authorList>
            <person name="Bakowski M.A."/>
            <person name="Priest M."/>
            <person name="Young S."/>
            <person name="Cuomo C.A."/>
            <person name="Troemel E.R."/>
        </authorList>
    </citation>
    <scope>NUCLEOTIDE SEQUENCE [LARGE SCALE GENOMIC DNA]</scope>
    <source>
        <strain evidence="3 4">ERTm6</strain>
    </source>
</reference>
<keyword evidence="1" id="KW-1133">Transmembrane helix</keyword>
<dbReference type="InterPro" id="IPR011993">
    <property type="entry name" value="PH-like_dom_sf"/>
</dbReference>
<evidence type="ECO:0000256" key="1">
    <source>
        <dbReference type="SAM" id="Phobius"/>
    </source>
</evidence>
<dbReference type="Proteomes" id="UP000054524">
    <property type="component" value="Unassembled WGS sequence"/>
</dbReference>
<evidence type="ECO:0000313" key="3">
    <source>
        <dbReference type="EMBL" id="KFG25868.1"/>
    </source>
</evidence>
<gene>
    <name evidence="3" type="ORF">NESG_01856</name>
</gene>
<accession>A0A086J150</accession>
<dbReference type="GO" id="GO:0120015">
    <property type="term" value="F:sterol transfer activity"/>
    <property type="evidence" value="ECO:0007669"/>
    <property type="project" value="TreeGrafter"/>
</dbReference>
<dbReference type="GO" id="GO:0005886">
    <property type="term" value="C:plasma membrane"/>
    <property type="evidence" value="ECO:0007669"/>
    <property type="project" value="TreeGrafter"/>
</dbReference>
<dbReference type="PANTHER" id="PTHR23319">
    <property type="entry name" value="GRAM DOMAIN CONTAINING 1B, ISOFORM E"/>
    <property type="match status" value="1"/>
</dbReference>
<evidence type="ECO:0000259" key="2">
    <source>
        <dbReference type="SMART" id="SM00568"/>
    </source>
</evidence>
<feature type="transmembrane region" description="Helical" evidence="1">
    <location>
        <begin position="279"/>
        <end position="301"/>
    </location>
</feature>
<keyword evidence="1" id="KW-0812">Transmembrane</keyword>
<dbReference type="SMART" id="SM00568">
    <property type="entry name" value="GRAM"/>
    <property type="match status" value="1"/>
</dbReference>
<sequence length="315" mass="37279">MNESSERKNFPSEKRKKKFHNLFKSISKNEELQYSCPSLLRDNSKYFQGRLYISTEHLSFYSKNIFANTTIILKLKTILGIELKKSIFLTGSLDIITYDKTYSFKSLFYKEELYPIILYNWQKVMGISSHHSSMNYNLNSIFKIDIPRPSKIVEERAISEEERVFNIDMRTLLKRIVDTDLTKTFYKTLTNDKIYINTYMNRRTIQFYNEYIDEVYSVDGNTLNIEYHSRGTLCRIKIVPCSKHQVKVKIVEKYNYTTLHYYKYIEVLCEHQVNSIFKMLPIFGVFLVMVVKLVTGIGARLRGLHGVTRKDIPLF</sequence>
<dbReference type="GO" id="GO:0005789">
    <property type="term" value="C:endoplasmic reticulum membrane"/>
    <property type="evidence" value="ECO:0007669"/>
    <property type="project" value="TreeGrafter"/>
</dbReference>
<dbReference type="Gene3D" id="2.30.29.30">
    <property type="entry name" value="Pleckstrin-homology domain (PH domain)/Phosphotyrosine-binding domain (PTB)"/>
    <property type="match status" value="1"/>
</dbReference>
<evidence type="ECO:0000313" key="4">
    <source>
        <dbReference type="Proteomes" id="UP000054524"/>
    </source>
</evidence>
<comment type="caution">
    <text evidence="3">The sequence shown here is derived from an EMBL/GenBank/DDBJ whole genome shotgun (WGS) entry which is preliminary data.</text>
</comment>
<keyword evidence="4" id="KW-1185">Reference proteome</keyword>
<feature type="domain" description="GRAM" evidence="2">
    <location>
        <begin position="17"/>
        <end position="85"/>
    </location>
</feature>
<dbReference type="RefSeq" id="XP_052904423.1">
    <property type="nucleotide sequence ID" value="XM_053049473.1"/>
</dbReference>
<dbReference type="AlphaFoldDB" id="A0A086J150"/>
<dbReference type="GO" id="GO:0140268">
    <property type="term" value="C:endoplasmic reticulum-plasma membrane contact site"/>
    <property type="evidence" value="ECO:0007669"/>
    <property type="project" value="TreeGrafter"/>
</dbReference>
<dbReference type="GO" id="GO:0032934">
    <property type="term" value="F:sterol binding"/>
    <property type="evidence" value="ECO:0007669"/>
    <property type="project" value="TreeGrafter"/>
</dbReference>
<name>A0A086J150_NEMA1</name>
<dbReference type="PANTHER" id="PTHR23319:SF4">
    <property type="entry name" value="GRAM DOMAIN CONTAINING 1B, ISOFORM E"/>
    <property type="match status" value="1"/>
</dbReference>